<evidence type="ECO:0000313" key="2">
    <source>
        <dbReference type="EMBL" id="GIL84710.1"/>
    </source>
</evidence>
<proteinExistence type="predicted"/>
<evidence type="ECO:0000313" key="3">
    <source>
        <dbReference type="EMBL" id="GIM10896.1"/>
    </source>
</evidence>
<gene>
    <name evidence="2" type="ORF">Vretifemale_13333</name>
    <name evidence="3" type="ORF">Vretimale_14501</name>
</gene>
<reference evidence="2" key="1">
    <citation type="journal article" date="2021" name="Proc. Natl. Acad. Sci. U.S.A.">
        <title>Three genomes in the algal genus Volvox reveal the fate of a haploid sex-determining region after a transition to homothallism.</title>
        <authorList>
            <person name="Yamamoto K."/>
            <person name="Hamaji T."/>
            <person name="Kawai-Toyooka H."/>
            <person name="Matsuzaki R."/>
            <person name="Takahashi F."/>
            <person name="Nishimura Y."/>
            <person name="Kawachi M."/>
            <person name="Noguchi H."/>
            <person name="Minakuchi Y."/>
            <person name="Umen J.G."/>
            <person name="Toyoda A."/>
            <person name="Nozaki H."/>
        </authorList>
    </citation>
    <scope>NUCLEOTIDE SEQUENCE</scope>
    <source>
        <strain evidence="3">NIES-3785</strain>
        <strain evidence="2">NIES-3786</strain>
    </source>
</reference>
<dbReference type="Proteomes" id="UP000722791">
    <property type="component" value="Unassembled WGS sequence"/>
</dbReference>
<keyword evidence="4" id="KW-1185">Reference proteome</keyword>
<evidence type="ECO:0000313" key="4">
    <source>
        <dbReference type="Proteomes" id="UP000747110"/>
    </source>
</evidence>
<dbReference type="Proteomes" id="UP000747110">
    <property type="component" value="Unassembled WGS sequence"/>
</dbReference>
<dbReference type="OrthoDB" id="557837at2759"/>
<dbReference type="EMBL" id="BNCP01000030">
    <property type="protein sequence ID" value="GIL84710.1"/>
    <property type="molecule type" value="Genomic_DNA"/>
</dbReference>
<sequence length="137" mass="13737">MSFSTHIRSAPLAGGLSAAVLQMWPTYAAPAPAVVAVAAAASAFHPDLDPDLGSDAPLLLGEHQKHPPHSNPECSGVAAGGVAGAAGGGQLNEARAEVKPGKESLVVGGAVTTAAAPRRVMVTMLIALPNQSPNRHR</sequence>
<dbReference type="EMBL" id="BNCQ01000036">
    <property type="protein sequence ID" value="GIM10896.1"/>
    <property type="molecule type" value="Genomic_DNA"/>
</dbReference>
<feature type="region of interest" description="Disordered" evidence="1">
    <location>
        <begin position="53"/>
        <end position="81"/>
    </location>
</feature>
<comment type="caution">
    <text evidence="2">The sequence shown here is derived from an EMBL/GenBank/DDBJ whole genome shotgun (WGS) entry which is preliminary data.</text>
</comment>
<organism evidence="2 4">
    <name type="scientific">Volvox reticuliferus</name>
    <dbReference type="NCBI Taxonomy" id="1737510"/>
    <lineage>
        <taxon>Eukaryota</taxon>
        <taxon>Viridiplantae</taxon>
        <taxon>Chlorophyta</taxon>
        <taxon>core chlorophytes</taxon>
        <taxon>Chlorophyceae</taxon>
        <taxon>CS clade</taxon>
        <taxon>Chlamydomonadales</taxon>
        <taxon>Volvocaceae</taxon>
        <taxon>Volvox</taxon>
    </lineage>
</organism>
<name>A0A8J4FUE5_9CHLO</name>
<accession>A0A8J4FUE5</accession>
<dbReference type="AlphaFoldDB" id="A0A8J4FUE5"/>
<evidence type="ECO:0000256" key="1">
    <source>
        <dbReference type="SAM" id="MobiDB-lite"/>
    </source>
</evidence>
<protein>
    <submittedName>
        <fullName evidence="2">Uncharacterized protein</fullName>
    </submittedName>
</protein>